<sequence length="77" mass="9030">MTRQNTHNQNHTEHNLQITATYNTGKRELPFPTSQPSLPYSILTRRFANVDDTIRNADVYKCLRMLMFALHLIFVSH</sequence>
<accession>A0A0V0YXF9</accession>
<gene>
    <name evidence="2" type="ORF">T12_14346</name>
</gene>
<dbReference type="AlphaFoldDB" id="A0A0V0YXF9"/>
<feature type="non-terminal residue" evidence="2">
    <location>
        <position position="77"/>
    </location>
</feature>
<organism evidence="2 3">
    <name type="scientific">Trichinella patagoniensis</name>
    <dbReference type="NCBI Taxonomy" id="990121"/>
    <lineage>
        <taxon>Eukaryota</taxon>
        <taxon>Metazoa</taxon>
        <taxon>Ecdysozoa</taxon>
        <taxon>Nematoda</taxon>
        <taxon>Enoplea</taxon>
        <taxon>Dorylaimia</taxon>
        <taxon>Trichinellida</taxon>
        <taxon>Trichinellidae</taxon>
        <taxon>Trichinella</taxon>
    </lineage>
</organism>
<keyword evidence="3" id="KW-1185">Reference proteome</keyword>
<name>A0A0V0YXF9_9BILA</name>
<protein>
    <submittedName>
        <fullName evidence="2">Uncharacterized protein</fullName>
    </submittedName>
</protein>
<evidence type="ECO:0000313" key="3">
    <source>
        <dbReference type="Proteomes" id="UP000054783"/>
    </source>
</evidence>
<comment type="caution">
    <text evidence="2">The sequence shown here is derived from an EMBL/GenBank/DDBJ whole genome shotgun (WGS) entry which is preliminary data.</text>
</comment>
<evidence type="ECO:0000313" key="2">
    <source>
        <dbReference type="EMBL" id="KRY04474.1"/>
    </source>
</evidence>
<evidence type="ECO:0000256" key="1">
    <source>
        <dbReference type="SAM" id="MobiDB-lite"/>
    </source>
</evidence>
<dbReference type="Proteomes" id="UP000054783">
    <property type="component" value="Unassembled WGS sequence"/>
</dbReference>
<proteinExistence type="predicted"/>
<reference evidence="2 3" key="1">
    <citation type="submission" date="2015-01" db="EMBL/GenBank/DDBJ databases">
        <title>Evolution of Trichinella species and genotypes.</title>
        <authorList>
            <person name="Korhonen P.K."/>
            <person name="Edoardo P."/>
            <person name="Giuseppe L.R."/>
            <person name="Gasser R.B."/>
        </authorList>
    </citation>
    <scope>NUCLEOTIDE SEQUENCE [LARGE SCALE GENOMIC DNA]</scope>
    <source>
        <strain evidence="2">ISS2496</strain>
    </source>
</reference>
<feature type="region of interest" description="Disordered" evidence="1">
    <location>
        <begin position="1"/>
        <end position="28"/>
    </location>
</feature>
<dbReference type="EMBL" id="JYDQ01001924">
    <property type="protein sequence ID" value="KRY04474.1"/>
    <property type="molecule type" value="Genomic_DNA"/>
</dbReference>